<accession>A0A0U4B7T3</accession>
<evidence type="ECO:0000313" key="2">
    <source>
        <dbReference type="Proteomes" id="UP000225045"/>
    </source>
</evidence>
<evidence type="ECO:0000313" key="1">
    <source>
        <dbReference type="EMBL" id="ALY10813.1"/>
    </source>
</evidence>
<sequence length="159" mass="17695">MVFIRVHEHKVREFIQPGGEIYDLVYNTAKTTKYLAAEVHINSRSGELKRSLQVNRPHSRHTLGIASLVFTRAKHALWVHDGTANAGTGYIYPKNGKYLVVPGKKGGSVRGGTLRKVWRNGSAEATGSKPYFTTLAVRGQKPNPYLEKALSEAMGRLRH</sequence>
<name>A0A0U4B7T3_9CAUD</name>
<reference evidence="1 2" key="1">
    <citation type="submission" date="2015-11" db="EMBL/GenBank/DDBJ databases">
        <authorList>
            <person name="Menninger J.E."/>
            <person name="Lamey M.E."/>
            <person name="Lindemann J.M."/>
            <person name="Martynyuk T."/>
            <person name="Mele F.E."/>
            <person name="Nabua C.T."/>
            <person name="Napoli C.K."/>
            <person name="Santiago L.M."/>
            <person name="Sweetman A.T."/>
            <person name="Weinstein J.L."/>
            <person name="Barrett N.A."/>
            <person name="Buerkert T.R."/>
            <person name="Cautela J.A."/>
            <person name="Egan M.S."/>
            <person name="Erb J.E."/>
            <person name="Garrigan K.E."/>
            <person name="Hagan D.J."/>
            <person name="Hartwell M.C."/>
            <person name="Hyduchak K.M."/>
            <person name="Jacob A.E."/>
            <person name="DeNigris D.M."/>
            <person name="London S.C."/>
            <person name="King-Smith C."/>
            <person name="Lee-Soety J.Y."/>
            <person name="Bradley K.W."/>
            <person name="Asai D.J."/>
            <person name="Bowman C.A."/>
            <person name="Russell D.A."/>
            <person name="Pope W.H."/>
            <person name="Jacobs-Sera D."/>
            <person name="Hendrix R.W."/>
            <person name="Hatfull G.F."/>
        </authorList>
    </citation>
    <scope>NUCLEOTIDE SEQUENCE [LARGE SCALE GENOMIC DNA]</scope>
</reference>
<gene>
    <name evidence="1" type="primary">28</name>
    <name evidence="1" type="ORF">WILDE_28</name>
</gene>
<dbReference type="Proteomes" id="UP000225045">
    <property type="component" value="Segment"/>
</dbReference>
<dbReference type="EMBL" id="KU160673">
    <property type="protein sequence ID" value="ALY10813.1"/>
    <property type="molecule type" value="Genomic_DNA"/>
</dbReference>
<organism evidence="1 2">
    <name type="scientific">Arthrobacter phage Wilde</name>
    <dbReference type="NCBI Taxonomy" id="1772323"/>
    <lineage>
        <taxon>Viruses</taxon>
        <taxon>Duplodnaviria</taxon>
        <taxon>Heunggongvirae</taxon>
        <taxon>Uroviricota</taxon>
        <taxon>Caudoviricetes</taxon>
        <taxon>Tankvirus</taxon>
        <taxon>Tankvirus tank</taxon>
    </lineage>
</organism>
<protein>
    <submittedName>
        <fullName evidence="1">Uncharacterized protein</fullName>
    </submittedName>
</protein>
<proteinExistence type="predicted"/>